<dbReference type="OrthoDB" id="3164at2157"/>
<dbReference type="GO" id="GO:0016787">
    <property type="term" value="F:hydrolase activity"/>
    <property type="evidence" value="ECO:0007669"/>
    <property type="project" value="UniProtKB-KW"/>
</dbReference>
<dbReference type="Gene3D" id="3.40.720.10">
    <property type="entry name" value="Alkaline Phosphatase, subunit A"/>
    <property type="match status" value="1"/>
</dbReference>
<comment type="caution">
    <text evidence="2">The sequence shown here is derived from an EMBL/GenBank/DDBJ whole genome shotgun (WGS) entry which is preliminary data.</text>
</comment>
<dbReference type="Proteomes" id="UP000434101">
    <property type="component" value="Unassembled WGS sequence"/>
</dbReference>
<dbReference type="SUPFAM" id="SSF53649">
    <property type="entry name" value="Alkaline phosphatase-like"/>
    <property type="match status" value="1"/>
</dbReference>
<dbReference type="GO" id="GO:0016740">
    <property type="term" value="F:transferase activity"/>
    <property type="evidence" value="ECO:0007669"/>
    <property type="project" value="UniProtKB-KW"/>
</dbReference>
<keyword evidence="2" id="KW-0378">Hydrolase</keyword>
<evidence type="ECO:0000313" key="2">
    <source>
        <dbReference type="EMBL" id="MXV61864.1"/>
    </source>
</evidence>
<dbReference type="RefSeq" id="WP_160064109.1">
    <property type="nucleotide sequence ID" value="NZ_WUYX01000026.1"/>
</dbReference>
<keyword evidence="2" id="KW-0808">Transferase</keyword>
<organism evidence="2 3">
    <name type="scientific">Natronorubrum halalkaliphilum</name>
    <dbReference type="NCBI Taxonomy" id="2691917"/>
    <lineage>
        <taxon>Archaea</taxon>
        <taxon>Methanobacteriati</taxon>
        <taxon>Methanobacteriota</taxon>
        <taxon>Stenosarchaea group</taxon>
        <taxon>Halobacteria</taxon>
        <taxon>Halobacteriales</taxon>
        <taxon>Natrialbaceae</taxon>
        <taxon>Natronorubrum</taxon>
    </lineage>
</organism>
<evidence type="ECO:0000259" key="1">
    <source>
        <dbReference type="Pfam" id="PF00884"/>
    </source>
</evidence>
<evidence type="ECO:0000313" key="3">
    <source>
        <dbReference type="Proteomes" id="UP000434101"/>
    </source>
</evidence>
<dbReference type="Pfam" id="PF00884">
    <property type="entry name" value="Sulfatase"/>
    <property type="match status" value="1"/>
</dbReference>
<dbReference type="InterPro" id="IPR000917">
    <property type="entry name" value="Sulfatase_N"/>
</dbReference>
<dbReference type="PANTHER" id="PTHR43108">
    <property type="entry name" value="N-ACETYLGLUCOSAMINE-6-SULFATASE FAMILY MEMBER"/>
    <property type="match status" value="1"/>
</dbReference>
<dbReference type="EMBL" id="WUYX01000026">
    <property type="protein sequence ID" value="MXV61864.1"/>
    <property type="molecule type" value="Genomic_DNA"/>
</dbReference>
<accession>A0A6B0VJZ6</accession>
<proteinExistence type="predicted"/>
<name>A0A6B0VJZ6_9EURY</name>
<dbReference type="PANTHER" id="PTHR43108:SF15">
    <property type="entry name" value="SULFATASE"/>
    <property type="match status" value="1"/>
</dbReference>
<feature type="domain" description="Sulfatase N-terminal" evidence="1">
    <location>
        <begin position="180"/>
        <end position="255"/>
    </location>
</feature>
<reference evidence="2 3" key="1">
    <citation type="submission" date="2020-01" db="EMBL/GenBank/DDBJ databases">
        <title>Natronorubrum sp. JWXQ-INN 674 isolated from Inner Mongolia Autonomous Region of China.</title>
        <authorList>
            <person name="Xue Q."/>
        </authorList>
    </citation>
    <scope>NUCLEOTIDE SEQUENCE [LARGE SCALE GENOMIC DNA]</scope>
    <source>
        <strain evidence="2 3">JWXQ-INN-674</strain>
    </source>
</reference>
<gene>
    <name evidence="2" type="ORF">GS429_07250</name>
</gene>
<sequence length="395" mass="45278">MIDASNLVIYMSDSIRWDSIPEEIQKKGEGFKTISASSHTPTSIASMLTGQYLPQHGVGGFTDVIPEETPTILDQFEHSGLSDVGGMLNDDHLGKFFNETIYDYPLQRYDRLSLDDIQEPFGWFMRDPGGHAPYGRWDMDMNAEISVPDFFTEHAGDTENLRKMYEKGINDSINRFEKYVLQPLKDRDLLDDTLIIFLSDHGELLGEYGHVSQSYPMCPEIVYVPTFYIHPDLPSIDIDITSHVDLPVTVSHLLDKEPFSDTPGSPIFDPEYDRETAYCLYNRRFPSFQGEFNYRIDSKWDKDGGHVFVRSNIWSKIKLTIGYLTRISAGKHLRKTRNPTGFKLLFSDQKTWGSPDFPIEQSDKELGSIDQHLAEKVERAMTKDTEDRLKDLGYL</sequence>
<keyword evidence="3" id="KW-1185">Reference proteome</keyword>
<protein>
    <submittedName>
        <fullName evidence="2">Sulfatase-like hydrolase/transferase</fullName>
    </submittedName>
</protein>
<dbReference type="AlphaFoldDB" id="A0A6B0VJZ6"/>
<dbReference type="InterPro" id="IPR017850">
    <property type="entry name" value="Alkaline_phosphatase_core_sf"/>
</dbReference>